<accession>A0A1R3IUG3</accession>
<evidence type="ECO:0000313" key="1">
    <source>
        <dbReference type="EMBL" id="OMO86228.1"/>
    </source>
</evidence>
<reference evidence="2" key="1">
    <citation type="submission" date="2013-09" db="EMBL/GenBank/DDBJ databases">
        <title>Corchorus olitorius genome sequencing.</title>
        <authorList>
            <person name="Alam M."/>
            <person name="Haque M.S."/>
            <person name="Islam M.S."/>
            <person name="Emdad E.M."/>
            <person name="Islam M.M."/>
            <person name="Ahmed B."/>
            <person name="Halim A."/>
            <person name="Hossen Q.M.M."/>
            <person name="Hossain M.Z."/>
            <person name="Ahmed R."/>
            <person name="Khan M.M."/>
            <person name="Islam R."/>
            <person name="Rashid M.M."/>
            <person name="Khan S.A."/>
            <person name="Rahman M.S."/>
            <person name="Alam M."/>
            <person name="Yahiya A.S."/>
            <person name="Khan M.S."/>
            <person name="Azam M.S."/>
            <person name="Haque T."/>
            <person name="Lashkar M.Z.H."/>
            <person name="Akhand A.I."/>
            <person name="Morshed G."/>
            <person name="Roy S."/>
            <person name="Uddin K.S."/>
            <person name="Rabeya T."/>
            <person name="Hossain A.S."/>
            <person name="Chowdhury A."/>
            <person name="Snigdha A.R."/>
            <person name="Mortoza M.S."/>
            <person name="Matin S.A."/>
            <person name="Hoque S.M.E."/>
            <person name="Islam M.K."/>
            <person name="Roy D.K."/>
            <person name="Haider R."/>
            <person name="Moosa M.M."/>
            <person name="Elias S.M."/>
            <person name="Hasan A.M."/>
            <person name="Jahan S."/>
            <person name="Shafiuddin M."/>
            <person name="Mahmood N."/>
            <person name="Shommy N.S."/>
        </authorList>
    </citation>
    <scope>NUCLEOTIDE SEQUENCE [LARGE SCALE GENOMIC DNA]</scope>
    <source>
        <strain evidence="2">cv. O-4</strain>
    </source>
</reference>
<gene>
    <name evidence="1" type="ORF">COLO4_21268</name>
</gene>
<proteinExistence type="predicted"/>
<name>A0A1R3IUG3_9ROSI</name>
<dbReference type="EMBL" id="AWUE01017606">
    <property type="protein sequence ID" value="OMO86228.1"/>
    <property type="molecule type" value="Genomic_DNA"/>
</dbReference>
<comment type="caution">
    <text evidence="1">The sequence shown here is derived from an EMBL/GenBank/DDBJ whole genome shotgun (WGS) entry which is preliminary data.</text>
</comment>
<organism evidence="1 2">
    <name type="scientific">Corchorus olitorius</name>
    <dbReference type="NCBI Taxonomy" id="93759"/>
    <lineage>
        <taxon>Eukaryota</taxon>
        <taxon>Viridiplantae</taxon>
        <taxon>Streptophyta</taxon>
        <taxon>Embryophyta</taxon>
        <taxon>Tracheophyta</taxon>
        <taxon>Spermatophyta</taxon>
        <taxon>Magnoliopsida</taxon>
        <taxon>eudicotyledons</taxon>
        <taxon>Gunneridae</taxon>
        <taxon>Pentapetalae</taxon>
        <taxon>rosids</taxon>
        <taxon>malvids</taxon>
        <taxon>Malvales</taxon>
        <taxon>Malvaceae</taxon>
        <taxon>Grewioideae</taxon>
        <taxon>Apeibeae</taxon>
        <taxon>Corchorus</taxon>
    </lineage>
</organism>
<sequence length="81" mass="8937">MSPLSHYAIPFGLLDKPTESHTNPSSLTLKILKPQASNPMNRLHPNKACGVPISDSDRRIGQLFGNRRDQRTLLNTEGASK</sequence>
<keyword evidence="2" id="KW-1185">Reference proteome</keyword>
<dbReference type="AlphaFoldDB" id="A0A1R3IUG3"/>
<dbReference type="Proteomes" id="UP000187203">
    <property type="component" value="Unassembled WGS sequence"/>
</dbReference>
<protein>
    <submittedName>
        <fullName evidence="1">Uncharacterized protein</fullName>
    </submittedName>
</protein>
<evidence type="ECO:0000313" key="2">
    <source>
        <dbReference type="Proteomes" id="UP000187203"/>
    </source>
</evidence>